<dbReference type="PANTHER" id="PTHR38042:SF1">
    <property type="entry name" value="UROPORPHYRINOGEN-III SYNTHASE, CHLOROPLASTIC"/>
    <property type="match status" value="1"/>
</dbReference>
<evidence type="ECO:0000313" key="12">
    <source>
        <dbReference type="Proteomes" id="UP001595379"/>
    </source>
</evidence>
<dbReference type="CDD" id="cd06578">
    <property type="entry name" value="HemD"/>
    <property type="match status" value="1"/>
</dbReference>
<evidence type="ECO:0000313" key="11">
    <source>
        <dbReference type="EMBL" id="MFC2926184.1"/>
    </source>
</evidence>
<reference evidence="12" key="1">
    <citation type="journal article" date="2019" name="Int. J. Syst. Evol. Microbiol.">
        <title>The Global Catalogue of Microorganisms (GCM) 10K type strain sequencing project: providing services to taxonomists for standard genome sequencing and annotation.</title>
        <authorList>
            <consortium name="The Broad Institute Genomics Platform"/>
            <consortium name="The Broad Institute Genome Sequencing Center for Infectious Disease"/>
            <person name="Wu L."/>
            <person name="Ma J."/>
        </authorList>
    </citation>
    <scope>NUCLEOTIDE SEQUENCE [LARGE SCALE GENOMIC DNA]</scope>
    <source>
        <strain evidence="12">KCTC 52487</strain>
    </source>
</reference>
<dbReference type="EC" id="4.2.1.75" evidence="3 9"/>
<organism evidence="11 12">
    <name type="scientific">Hyphobacterium vulgare</name>
    <dbReference type="NCBI Taxonomy" id="1736751"/>
    <lineage>
        <taxon>Bacteria</taxon>
        <taxon>Pseudomonadati</taxon>
        <taxon>Pseudomonadota</taxon>
        <taxon>Alphaproteobacteria</taxon>
        <taxon>Maricaulales</taxon>
        <taxon>Maricaulaceae</taxon>
        <taxon>Hyphobacterium</taxon>
    </lineage>
</organism>
<dbReference type="EMBL" id="JBHRSV010000016">
    <property type="protein sequence ID" value="MFC2926184.1"/>
    <property type="molecule type" value="Genomic_DNA"/>
</dbReference>
<evidence type="ECO:0000256" key="3">
    <source>
        <dbReference type="ARBA" id="ARBA00013109"/>
    </source>
</evidence>
<evidence type="ECO:0000256" key="1">
    <source>
        <dbReference type="ARBA" id="ARBA00004772"/>
    </source>
</evidence>
<dbReference type="RefSeq" id="WP_343164499.1">
    <property type="nucleotide sequence ID" value="NZ_JBHRSV010000016.1"/>
</dbReference>
<dbReference type="InterPro" id="IPR003754">
    <property type="entry name" value="4pyrrol_synth_uPrphyn_synth"/>
</dbReference>
<name>A0ABV6ZXS7_9PROT</name>
<evidence type="ECO:0000256" key="9">
    <source>
        <dbReference type="RuleBase" id="RU366031"/>
    </source>
</evidence>
<dbReference type="Proteomes" id="UP001595379">
    <property type="component" value="Unassembled WGS sequence"/>
</dbReference>
<comment type="catalytic activity">
    <reaction evidence="8 9">
        <text>hydroxymethylbilane = uroporphyrinogen III + H2O</text>
        <dbReference type="Rhea" id="RHEA:18965"/>
        <dbReference type="ChEBI" id="CHEBI:15377"/>
        <dbReference type="ChEBI" id="CHEBI:57308"/>
        <dbReference type="ChEBI" id="CHEBI:57845"/>
        <dbReference type="EC" id="4.2.1.75"/>
    </reaction>
</comment>
<dbReference type="Gene3D" id="3.40.50.10090">
    <property type="match status" value="2"/>
</dbReference>
<dbReference type="Pfam" id="PF02602">
    <property type="entry name" value="HEM4"/>
    <property type="match status" value="1"/>
</dbReference>
<gene>
    <name evidence="11" type="ORF">ACFOOR_08700</name>
</gene>
<sequence length="239" mass="24797">MKVLVTRAEPGAGRTADALRERGLTPVIAPMLTIRPSTDIALDLSGVQALAFTSANGVRAWANARSERALPALCVGDATAAAAREAGFENTLSAGGDVGDLIQMISKRMNKAAGRIVHVRGSHVTGDLAGSLRAAGFAAEEAAAYEAVSADRLPDAAREALERKQLSLVLFHSSRAAAAFTALVDDADLTGRLSYLIAVTISGQAAESLIRSDWLAVKIADTPDEAALLDRVGAARLDP</sequence>
<accession>A0ABV6ZXS7</accession>
<dbReference type="InterPro" id="IPR036108">
    <property type="entry name" value="4pyrrol_syn_uPrphyn_synt_sf"/>
</dbReference>
<evidence type="ECO:0000256" key="2">
    <source>
        <dbReference type="ARBA" id="ARBA00008133"/>
    </source>
</evidence>
<protein>
    <recommendedName>
        <fullName evidence="7 9">Uroporphyrinogen-III synthase</fullName>
        <ecNumber evidence="3 9">4.2.1.75</ecNumber>
    </recommendedName>
</protein>
<dbReference type="PANTHER" id="PTHR38042">
    <property type="entry name" value="UROPORPHYRINOGEN-III SYNTHASE, CHLOROPLASTIC"/>
    <property type="match status" value="1"/>
</dbReference>
<evidence type="ECO:0000256" key="5">
    <source>
        <dbReference type="ARBA" id="ARBA00023244"/>
    </source>
</evidence>
<evidence type="ECO:0000259" key="10">
    <source>
        <dbReference type="Pfam" id="PF02602"/>
    </source>
</evidence>
<feature type="domain" description="Tetrapyrrole biosynthesis uroporphyrinogen III synthase" evidence="10">
    <location>
        <begin position="15"/>
        <end position="229"/>
    </location>
</feature>
<proteinExistence type="inferred from homology"/>
<comment type="pathway">
    <text evidence="1 9">Porphyrin-containing compound metabolism; protoporphyrin-IX biosynthesis; coproporphyrinogen-III from 5-aminolevulinate: step 3/4.</text>
</comment>
<keyword evidence="4 9" id="KW-0456">Lyase</keyword>
<comment type="caution">
    <text evidence="11">The sequence shown here is derived from an EMBL/GenBank/DDBJ whole genome shotgun (WGS) entry which is preliminary data.</text>
</comment>
<dbReference type="GO" id="GO:0004852">
    <property type="term" value="F:uroporphyrinogen-III synthase activity"/>
    <property type="evidence" value="ECO:0007669"/>
    <property type="project" value="UniProtKB-EC"/>
</dbReference>
<keyword evidence="12" id="KW-1185">Reference proteome</keyword>
<evidence type="ECO:0000256" key="6">
    <source>
        <dbReference type="ARBA" id="ARBA00037589"/>
    </source>
</evidence>
<keyword evidence="5 9" id="KW-0627">Porphyrin biosynthesis</keyword>
<comment type="function">
    <text evidence="6 9">Catalyzes cyclization of the linear tetrapyrrole, hydroxymethylbilane, to the macrocyclic uroporphyrinogen III.</text>
</comment>
<dbReference type="SUPFAM" id="SSF69618">
    <property type="entry name" value="HemD-like"/>
    <property type="match status" value="1"/>
</dbReference>
<dbReference type="InterPro" id="IPR039793">
    <property type="entry name" value="UROS/Hem4"/>
</dbReference>
<evidence type="ECO:0000256" key="7">
    <source>
        <dbReference type="ARBA" id="ARBA00040167"/>
    </source>
</evidence>
<comment type="similarity">
    <text evidence="2 9">Belongs to the uroporphyrinogen-III synthase family.</text>
</comment>
<evidence type="ECO:0000256" key="4">
    <source>
        <dbReference type="ARBA" id="ARBA00023239"/>
    </source>
</evidence>
<evidence type="ECO:0000256" key="8">
    <source>
        <dbReference type="ARBA" id="ARBA00048617"/>
    </source>
</evidence>